<dbReference type="InterPro" id="IPR011990">
    <property type="entry name" value="TPR-like_helical_dom_sf"/>
</dbReference>
<keyword evidence="1" id="KW-0732">Signal</keyword>
<keyword evidence="3" id="KW-1185">Reference proteome</keyword>
<dbReference type="NCBIfam" id="NF033920">
    <property type="entry name" value="C39_PA2778_fam"/>
    <property type="match status" value="1"/>
</dbReference>
<feature type="signal peptide" evidence="1">
    <location>
        <begin position="1"/>
        <end position="32"/>
    </location>
</feature>
<comment type="caution">
    <text evidence="2">The sequence shown here is derived from an EMBL/GenBank/DDBJ whole genome shotgun (WGS) entry which is preliminary data.</text>
</comment>
<feature type="chain" id="PRO_5037849334" evidence="1">
    <location>
        <begin position="33"/>
        <end position="332"/>
    </location>
</feature>
<protein>
    <submittedName>
        <fullName evidence="2">PA2778 family cysteine peptidase</fullName>
    </submittedName>
</protein>
<name>A0A934Q4U5_9BURK</name>
<dbReference type="Proteomes" id="UP000617041">
    <property type="component" value="Unassembled WGS sequence"/>
</dbReference>
<dbReference type="RefSeq" id="WP_200789228.1">
    <property type="nucleotide sequence ID" value="NZ_JAEDAO010000001.1"/>
</dbReference>
<dbReference type="SUPFAM" id="SSF48452">
    <property type="entry name" value="TPR-like"/>
    <property type="match status" value="1"/>
</dbReference>
<evidence type="ECO:0000256" key="1">
    <source>
        <dbReference type="SAM" id="SignalP"/>
    </source>
</evidence>
<sequence length="332" mass="35220">MRRADGGDGLARHGLRVALLALAALAAGCAQMVPQTVGLRTGWPAGVPQSTSIAAVPFFPQDDYQCGPAALATVLAFSGARATAQSLVPQVWLPGRQGTLQLELLAATRRHDRIPYVLAPRYADVLREVAAGNPVLVLQDVGTVTTLWHYAVVTGFDYPSGTVWLNSGTRERLDTSFTAFERSWIPGGNWAMVAVAPDRIPATATEDAWMNAVLAMARVASPRASTTAFTTALVRWPDNLAAAVGLANQLHAQGDVAQAATVLREARRRHPDSTIVANNLAQVLSDLGQNAEALALLEPLAADSANPFASDLRATRELILGRLKDAAAPRTR</sequence>
<accession>A0A934Q4U5</accession>
<evidence type="ECO:0000313" key="2">
    <source>
        <dbReference type="EMBL" id="MBK0394227.1"/>
    </source>
</evidence>
<gene>
    <name evidence="2" type="ORF">I8E28_16615</name>
</gene>
<dbReference type="Gene3D" id="3.90.70.10">
    <property type="entry name" value="Cysteine proteinases"/>
    <property type="match status" value="1"/>
</dbReference>
<dbReference type="Gene3D" id="1.25.40.10">
    <property type="entry name" value="Tetratricopeptide repeat domain"/>
    <property type="match status" value="1"/>
</dbReference>
<dbReference type="Pfam" id="PF14559">
    <property type="entry name" value="TPR_19"/>
    <property type="match status" value="1"/>
</dbReference>
<evidence type="ECO:0000313" key="3">
    <source>
        <dbReference type="Proteomes" id="UP000617041"/>
    </source>
</evidence>
<dbReference type="AlphaFoldDB" id="A0A934Q4U5"/>
<dbReference type="PROSITE" id="PS51257">
    <property type="entry name" value="PROKAR_LIPOPROTEIN"/>
    <property type="match status" value="1"/>
</dbReference>
<dbReference type="EMBL" id="JAEDAO010000001">
    <property type="protein sequence ID" value="MBK0394227.1"/>
    <property type="molecule type" value="Genomic_DNA"/>
</dbReference>
<organism evidence="2 3">
    <name type="scientific">Ramlibacter algicola</name>
    <dbReference type="NCBI Taxonomy" id="2795217"/>
    <lineage>
        <taxon>Bacteria</taxon>
        <taxon>Pseudomonadati</taxon>
        <taxon>Pseudomonadota</taxon>
        <taxon>Betaproteobacteria</taxon>
        <taxon>Burkholderiales</taxon>
        <taxon>Comamonadaceae</taxon>
        <taxon>Ramlibacter</taxon>
    </lineage>
</organism>
<reference evidence="2" key="1">
    <citation type="submission" date="2020-12" db="EMBL/GenBank/DDBJ databases">
        <title>Ramlibacter sp. nov., isolated from a freshwater alga, Cryptomonas.</title>
        <authorList>
            <person name="Kim H.M."/>
            <person name="Jeon C.O."/>
        </authorList>
    </citation>
    <scope>NUCLEOTIDE SEQUENCE</scope>
    <source>
        <strain evidence="2">CrO1</strain>
    </source>
</reference>
<proteinExistence type="predicted"/>